<dbReference type="PANTHER" id="PTHR39337">
    <property type="entry name" value="BLR5642 PROTEIN"/>
    <property type="match status" value="1"/>
</dbReference>
<dbReference type="PANTHER" id="PTHR39337:SF1">
    <property type="entry name" value="BLR5642 PROTEIN"/>
    <property type="match status" value="1"/>
</dbReference>
<dbReference type="Pfam" id="PF04343">
    <property type="entry name" value="DUF488"/>
    <property type="match status" value="1"/>
</dbReference>
<dbReference type="KEGG" id="nhu:H0264_24375"/>
<dbReference type="EMBL" id="CP059399">
    <property type="protein sequence ID" value="QLY34635.1"/>
    <property type="molecule type" value="Genomic_DNA"/>
</dbReference>
<protein>
    <submittedName>
        <fullName evidence="1">DUF488 domain-containing protein</fullName>
    </submittedName>
</protein>
<organism evidence="1 2">
    <name type="scientific">Nocardia huaxiensis</name>
    <dbReference type="NCBI Taxonomy" id="2755382"/>
    <lineage>
        <taxon>Bacteria</taxon>
        <taxon>Bacillati</taxon>
        <taxon>Actinomycetota</taxon>
        <taxon>Actinomycetes</taxon>
        <taxon>Mycobacteriales</taxon>
        <taxon>Nocardiaceae</taxon>
        <taxon>Nocardia</taxon>
    </lineage>
</organism>
<dbReference type="AlphaFoldDB" id="A0A7D6VJI2"/>
<evidence type="ECO:0000313" key="1">
    <source>
        <dbReference type="EMBL" id="QLY34635.1"/>
    </source>
</evidence>
<keyword evidence="2" id="KW-1185">Reference proteome</keyword>
<name>A0A7D6VJI2_9NOCA</name>
<gene>
    <name evidence="1" type="ORF">H0264_24375</name>
</gene>
<proteinExistence type="predicted"/>
<evidence type="ECO:0000313" key="2">
    <source>
        <dbReference type="Proteomes" id="UP000515512"/>
    </source>
</evidence>
<dbReference type="Proteomes" id="UP000515512">
    <property type="component" value="Chromosome"/>
</dbReference>
<reference evidence="1 2" key="1">
    <citation type="submission" date="2020-07" db="EMBL/GenBank/DDBJ databases">
        <authorList>
            <person name="Zhuang K."/>
            <person name="Ran Y."/>
        </authorList>
    </citation>
    <scope>NUCLEOTIDE SEQUENCE [LARGE SCALE GENOMIC DNA]</scope>
    <source>
        <strain evidence="1 2">WCH-YHL-001</strain>
    </source>
</reference>
<sequence length="161" mass="18169">MRRMATIGVYGFDGESFVQRLRDADVGLLLDVRQRRGVRGPQYAWANSRRLQATLARAGIAYEHHRELAPTTELRQLQYAEDARQGVGKRSRRELAAEYTRRYTAEILARADLTPIVSALPIGATAALLCVERDPEACHRSLIAERLAVRHAVTIEHLRPL</sequence>
<accession>A0A7D6VJI2</accession>
<dbReference type="InterPro" id="IPR007438">
    <property type="entry name" value="DUF488"/>
</dbReference>